<dbReference type="InterPro" id="IPR020806">
    <property type="entry name" value="PKS_PP-bd"/>
</dbReference>
<comment type="cofactor">
    <cofactor evidence="1">
        <name>pantetheine 4'-phosphate</name>
        <dbReference type="ChEBI" id="CHEBI:47942"/>
    </cofactor>
</comment>
<dbReference type="Pfam" id="PF00668">
    <property type="entry name" value="Condensation"/>
    <property type="match status" value="2"/>
</dbReference>
<dbReference type="PANTHER" id="PTHR45527:SF1">
    <property type="entry name" value="FATTY ACID SYNTHASE"/>
    <property type="match status" value="1"/>
</dbReference>
<dbReference type="CDD" id="cd19531">
    <property type="entry name" value="LCL_NRPS-like"/>
    <property type="match status" value="2"/>
</dbReference>
<sequence length="1778" mass="189479">MDLVVGRNLVQRWRAGSESAPTAPGPAPMTKAQRGVMVFERLRPGTAVFNLRFAARHTGHLDEDRLDAALARLLRRHPALRGTFVEGDAGPVRVVRDDLTLRTQWTDLRHLPPAERTAAALDHAARAAAQPFDHAAGPLVRVHGIRLADDERVLVFVAHHLVCDGGSMRVLLAELDPAYRGELDGVAVDPVPATADPRALDYWLTHLADLPELDLPTDRARPVLPTFAAGSVPLAMPPELVAAAERLARSEGTTLFTVVLAAFQLLLAQHSGQTDFAVGSPEAGRSRPGRHSAVGLISDMLVLRADVSGRPSFRDLVRRARATSLAALAHRGVPFEDLVGALAPGRHVDGSLVRASIAFQGDWGTPTLAGAPLEQVVVARPGIRYDVDLHLWRHEGGLWGTWDYSAETFEPATATWMAERLPVLLSRGLADPDTPVDRLDLITDRERALLARWQLGPVTDDPDVSLVDLFAATVARIPDAIAIEDPRRVLTYRQLDERANQLAHHLRGRAVEAGDVVGIRLGRSVDLAVAMLGIMKAGAAYLPLDPAYPADRTDYMLGDSSARLVVTDAELAALDREPVSPVDIGPVPPGRLAYVLYTSGSTGRPKGVLLTHRNAVPMVRWAGCTFSPEQMSRVLASTSISFDVSVFEFFATLCAGGTVVVVDNALSLLADPPDVTLVSAVPSAARALVAAGALPRSTRIVGLGGEAVTGTLVDDLYATGHVEAVYNLYGPTEDTTYSTHAVLLPREQPPPIGALLPHGRGYLLDGALRPVPVGAVGELYLAGRGLSRGYVNQAALTASRYVADPYAETPGERMYRTGDIARYRSDGALLYLGRRDFQVKVRGQRIELGEIETILGRHPRVGEAVVSLQDGRLVGYVTASQPGALDLDDVRAYLRRTLPVVMIPSSLLLLDALPQTPNGKVNRLALPAPDAPVAVGGEPPRGGDEELVAEVWRQVLDLDTIGRDDDFFDLGGDSLKAGEVLNRLRERAGRSLPLRMVFENSRLADLAAALPTPETPLAGHAVPPRAPGAKPVLSFEQQRTWLECQFKAGAAYNVHGRQWLRGPLDVPVLERGIREIVARHESLRTTFPLVGGLPVQRVTDPDPSWRITVVDLSGLGAGAATEAGRLADEQAATVFDLRTGPLFHCLLVRLSDTEHLLSMTVHHIVSDGRSVGLILRELSALYRAGGDAERAGLPPLPVQYLDYAVWQRETLTGERLAAPLGYWRDRLAGAPPAVALPTARRRLPSQGAVGGKVRATLGADEVAALQKLCRVHGVTPFMAMLAALATVLHRWSGQDDLVIGVPVHTRAAAGTDALVGLFVNTVPLRVELAGAPAFSEVLDRVRRTAVEGYVNYGETPFEVLVGELRAVRDPSRTPLFQVLLNMIEDADDEWRLPGIAVETPDLPPQPSKFDLNLDVHHHGDDYRLDLMYHAERYAEPAMRALLDQLAAVLAAAADDPSRGVLEYELEAPTEDEEPAAAPAGSFGLTAADRVAVVTGDAGLAACAHSAARAAGAAVLVAGAATAGDPGALVSWLRETDATAVYLAAPPLRSLAPHEAGVALPSLRHAFLDNRGDLTAHDVALVRRLARGCRVVAVHRTPGGDAPLAAYEVPAAWSPSTAPLRIPVGRELAGVPVALRNQAGQPAAVGEVAELFAGAAGTGVLVRRRHDRVLEFAGPVGAGGPGTPPGDPLETVAVLRDLPDVSDAVVTVAGDAAGAPVLAAYVTSRGGPVDLGRLRQRMVTHLPEYLIPRDVVTVDRIPLTPGGDYDLAALPRPAGEPAA</sequence>
<evidence type="ECO:0000313" key="5">
    <source>
        <dbReference type="EMBL" id="MFC0527590.1"/>
    </source>
</evidence>
<dbReference type="NCBIfam" id="TIGR01733">
    <property type="entry name" value="AA-adenyl-dom"/>
    <property type="match status" value="1"/>
</dbReference>
<accession>A0ABV6LYU0</accession>
<dbReference type="Gene3D" id="3.30.300.30">
    <property type="match status" value="2"/>
</dbReference>
<dbReference type="SMART" id="SM00823">
    <property type="entry name" value="PKS_PP"/>
    <property type="match status" value="1"/>
</dbReference>
<evidence type="ECO:0000256" key="2">
    <source>
        <dbReference type="ARBA" id="ARBA00022450"/>
    </source>
</evidence>
<dbReference type="SUPFAM" id="SSF52777">
    <property type="entry name" value="CoA-dependent acyltransferases"/>
    <property type="match status" value="4"/>
</dbReference>
<dbReference type="Pfam" id="PF00501">
    <property type="entry name" value="AMP-binding"/>
    <property type="match status" value="1"/>
</dbReference>
<gene>
    <name evidence="5" type="ORF">ACFFIA_07960</name>
</gene>
<dbReference type="Gene3D" id="3.30.559.30">
    <property type="entry name" value="Nonribosomal peptide synthetase, condensation domain"/>
    <property type="match status" value="2"/>
</dbReference>
<dbReference type="SUPFAM" id="SSF47336">
    <property type="entry name" value="ACP-like"/>
    <property type="match status" value="1"/>
</dbReference>
<dbReference type="Gene3D" id="3.40.50.12780">
    <property type="entry name" value="N-terminal domain of ligase-like"/>
    <property type="match status" value="2"/>
</dbReference>
<dbReference type="EMBL" id="JBHLUH010000009">
    <property type="protein sequence ID" value="MFC0527590.1"/>
    <property type="molecule type" value="Genomic_DNA"/>
</dbReference>
<dbReference type="InterPro" id="IPR000873">
    <property type="entry name" value="AMP-dep_synth/lig_dom"/>
</dbReference>
<dbReference type="InterPro" id="IPR001242">
    <property type="entry name" value="Condensation_dom"/>
</dbReference>
<dbReference type="Gene3D" id="1.10.1200.10">
    <property type="entry name" value="ACP-like"/>
    <property type="match status" value="1"/>
</dbReference>
<dbReference type="CDD" id="cd05930">
    <property type="entry name" value="A_NRPS"/>
    <property type="match status" value="1"/>
</dbReference>
<dbReference type="InterPro" id="IPR020845">
    <property type="entry name" value="AMP-binding_CS"/>
</dbReference>
<dbReference type="SUPFAM" id="SSF56801">
    <property type="entry name" value="Acetyl-CoA synthetase-like"/>
    <property type="match status" value="2"/>
</dbReference>
<protein>
    <submittedName>
        <fullName evidence="5">Amino acid adenylation domain-containing protein</fullName>
    </submittedName>
</protein>
<keyword evidence="2" id="KW-0596">Phosphopantetheine</keyword>
<dbReference type="InterPro" id="IPR036736">
    <property type="entry name" value="ACP-like_sf"/>
</dbReference>
<organism evidence="5 6">
    <name type="scientific">Phytohabitans kaempferiae</name>
    <dbReference type="NCBI Taxonomy" id="1620943"/>
    <lineage>
        <taxon>Bacteria</taxon>
        <taxon>Bacillati</taxon>
        <taxon>Actinomycetota</taxon>
        <taxon>Actinomycetes</taxon>
        <taxon>Micromonosporales</taxon>
        <taxon>Micromonosporaceae</taxon>
    </lineage>
</organism>
<proteinExistence type="predicted"/>
<keyword evidence="3" id="KW-0597">Phosphoprotein</keyword>
<evidence type="ECO:0000313" key="6">
    <source>
        <dbReference type="Proteomes" id="UP001589867"/>
    </source>
</evidence>
<name>A0ABV6LYU0_9ACTN</name>
<dbReference type="InterPro" id="IPR010071">
    <property type="entry name" value="AA_adenyl_dom"/>
</dbReference>
<keyword evidence="6" id="KW-1185">Reference proteome</keyword>
<dbReference type="InterPro" id="IPR042099">
    <property type="entry name" value="ANL_N_sf"/>
</dbReference>
<comment type="caution">
    <text evidence="5">The sequence shown here is derived from an EMBL/GenBank/DDBJ whole genome shotgun (WGS) entry which is preliminary data.</text>
</comment>
<evidence type="ECO:0000256" key="3">
    <source>
        <dbReference type="ARBA" id="ARBA00022553"/>
    </source>
</evidence>
<dbReference type="PROSITE" id="PS00455">
    <property type="entry name" value="AMP_BINDING"/>
    <property type="match status" value="1"/>
</dbReference>
<dbReference type="PROSITE" id="PS50075">
    <property type="entry name" value="CARRIER"/>
    <property type="match status" value="1"/>
</dbReference>
<dbReference type="InterPro" id="IPR009081">
    <property type="entry name" value="PP-bd_ACP"/>
</dbReference>
<reference evidence="5 6" key="1">
    <citation type="submission" date="2024-09" db="EMBL/GenBank/DDBJ databases">
        <authorList>
            <person name="Sun Q."/>
            <person name="Mori K."/>
        </authorList>
    </citation>
    <scope>NUCLEOTIDE SEQUENCE [LARGE SCALE GENOMIC DNA]</scope>
    <source>
        <strain evidence="5 6">TBRC 3947</strain>
    </source>
</reference>
<dbReference type="Pfam" id="PF00550">
    <property type="entry name" value="PP-binding"/>
    <property type="match status" value="1"/>
</dbReference>
<dbReference type="InterPro" id="IPR025110">
    <property type="entry name" value="AMP-bd_C"/>
</dbReference>
<dbReference type="InterPro" id="IPR023213">
    <property type="entry name" value="CAT-like_dom_sf"/>
</dbReference>
<dbReference type="InterPro" id="IPR045851">
    <property type="entry name" value="AMP-bd_C_sf"/>
</dbReference>
<dbReference type="PANTHER" id="PTHR45527">
    <property type="entry name" value="NONRIBOSOMAL PEPTIDE SYNTHETASE"/>
    <property type="match status" value="1"/>
</dbReference>
<dbReference type="RefSeq" id="WP_377247788.1">
    <property type="nucleotide sequence ID" value="NZ_JBHLUH010000009.1"/>
</dbReference>
<dbReference type="Gene3D" id="3.30.559.10">
    <property type="entry name" value="Chloramphenicol acetyltransferase-like domain"/>
    <property type="match status" value="2"/>
</dbReference>
<evidence type="ECO:0000256" key="1">
    <source>
        <dbReference type="ARBA" id="ARBA00001957"/>
    </source>
</evidence>
<evidence type="ECO:0000259" key="4">
    <source>
        <dbReference type="PROSITE" id="PS50075"/>
    </source>
</evidence>
<feature type="domain" description="Carrier" evidence="4">
    <location>
        <begin position="939"/>
        <end position="1014"/>
    </location>
</feature>
<dbReference type="Proteomes" id="UP001589867">
    <property type="component" value="Unassembled WGS sequence"/>
</dbReference>
<dbReference type="Pfam" id="PF13193">
    <property type="entry name" value="AMP-binding_C"/>
    <property type="match status" value="2"/>
</dbReference>